<protein>
    <submittedName>
        <fullName evidence="1">Uncharacterized protein</fullName>
    </submittedName>
</protein>
<dbReference type="AlphaFoldDB" id="A0A2A5WMG7"/>
<accession>A0A2A5WMG7</accession>
<dbReference type="Proteomes" id="UP000219327">
    <property type="component" value="Unassembled WGS sequence"/>
</dbReference>
<evidence type="ECO:0000313" key="2">
    <source>
        <dbReference type="Proteomes" id="UP000219327"/>
    </source>
</evidence>
<organism evidence="1 2">
    <name type="scientific">OM182 bacterium MED-G24</name>
    <dbReference type="NCBI Taxonomy" id="1986255"/>
    <lineage>
        <taxon>Bacteria</taxon>
        <taxon>Pseudomonadati</taxon>
        <taxon>Pseudomonadota</taxon>
        <taxon>Gammaproteobacteria</taxon>
        <taxon>OMG group</taxon>
        <taxon>OM182 clade</taxon>
    </lineage>
</organism>
<proteinExistence type="predicted"/>
<gene>
    <name evidence="1" type="ORF">CNE99_07910</name>
</gene>
<reference evidence="1 2" key="1">
    <citation type="submission" date="2017-08" db="EMBL/GenBank/DDBJ databases">
        <title>Fine stratification of microbial communities through a metagenomic profile of the photic zone.</title>
        <authorList>
            <person name="Haro-Moreno J.M."/>
            <person name="Lopez-Perez M."/>
            <person name="De La Torre J."/>
            <person name="Picazo A."/>
            <person name="Camacho A."/>
            <person name="Rodriguez-Valera F."/>
        </authorList>
    </citation>
    <scope>NUCLEOTIDE SEQUENCE [LARGE SCALE GENOMIC DNA]</scope>
    <source>
        <strain evidence="1">MED-G24</strain>
    </source>
</reference>
<sequence>MPIIDMSTLSPVGEFGSKAWGEACSEASVKILEAADIPADTNWAFTEDYTHPPARLMEGERTHAGYYIMVKDGKVSAGDGIPDAARALPGFHVRMPWAYLCNQSGALYGREGQQRRSGHEAELMAAIVAHTGNDNPFNFIINAEGKPNAFLDPVGPWPSAVGSALGEGGEDGNGLHNIAATLQSDSPEFADLPVTDMRVPIFGEMTDDQKQFFLDLCGIGR</sequence>
<comment type="caution">
    <text evidence="1">The sequence shown here is derived from an EMBL/GenBank/DDBJ whole genome shotgun (WGS) entry which is preliminary data.</text>
</comment>
<evidence type="ECO:0000313" key="1">
    <source>
        <dbReference type="EMBL" id="PDH37611.1"/>
    </source>
</evidence>
<dbReference type="EMBL" id="NTKD01000046">
    <property type="protein sequence ID" value="PDH37611.1"/>
    <property type="molecule type" value="Genomic_DNA"/>
</dbReference>
<name>A0A2A5WMG7_9GAMM</name>